<dbReference type="InterPro" id="IPR004393">
    <property type="entry name" value="NadC"/>
</dbReference>
<keyword evidence="6 9" id="KW-0328">Glycosyltransferase</keyword>
<dbReference type="InterPro" id="IPR036068">
    <property type="entry name" value="Nicotinate_pribotase-like_C"/>
</dbReference>
<comment type="similarity">
    <text evidence="3 9">Belongs to the NadC/ModD family.</text>
</comment>
<evidence type="ECO:0000256" key="1">
    <source>
        <dbReference type="ARBA" id="ARBA00003237"/>
    </source>
</evidence>
<evidence type="ECO:0000256" key="2">
    <source>
        <dbReference type="ARBA" id="ARBA00004893"/>
    </source>
</evidence>
<evidence type="ECO:0000256" key="7">
    <source>
        <dbReference type="ARBA" id="ARBA00022679"/>
    </source>
</evidence>
<comment type="caution">
    <text evidence="13">The sequence shown here is derived from an EMBL/GenBank/DDBJ whole genome shotgun (WGS) entry which is preliminary data.</text>
</comment>
<dbReference type="FunFam" id="3.90.1170.20:FF:000001">
    <property type="entry name" value="Nicotinate-nucleotide diphosphorylase (Carboxylating)"/>
    <property type="match status" value="1"/>
</dbReference>
<feature type="binding site" evidence="10">
    <location>
        <begin position="258"/>
        <end position="260"/>
    </location>
    <ligand>
        <name>substrate</name>
    </ligand>
</feature>
<organism evidence="13 14">
    <name type="scientific">Longibacter salinarum</name>
    <dbReference type="NCBI Taxonomy" id="1850348"/>
    <lineage>
        <taxon>Bacteria</taxon>
        <taxon>Pseudomonadati</taxon>
        <taxon>Rhodothermota</taxon>
        <taxon>Rhodothermia</taxon>
        <taxon>Rhodothermales</taxon>
        <taxon>Salisaetaceae</taxon>
        <taxon>Longibacter</taxon>
    </lineage>
</organism>
<dbReference type="PIRSF" id="PIRSF006250">
    <property type="entry name" value="NadC_ModD"/>
    <property type="match status" value="1"/>
</dbReference>
<feature type="binding site" evidence="10">
    <location>
        <begin position="136"/>
        <end position="138"/>
    </location>
    <ligand>
        <name>substrate</name>
    </ligand>
</feature>
<dbReference type="GO" id="GO:0034213">
    <property type="term" value="P:quinolinate catabolic process"/>
    <property type="evidence" value="ECO:0007669"/>
    <property type="project" value="TreeGrafter"/>
</dbReference>
<feature type="binding site" evidence="10">
    <location>
        <position position="170"/>
    </location>
    <ligand>
        <name>substrate</name>
    </ligand>
</feature>
<dbReference type="NCBIfam" id="TIGR00078">
    <property type="entry name" value="nadC"/>
    <property type="match status" value="1"/>
</dbReference>
<dbReference type="Pfam" id="PF01729">
    <property type="entry name" value="QRPTase_C"/>
    <property type="match status" value="1"/>
</dbReference>
<comment type="function">
    <text evidence="1">Involved in the catabolism of quinolinic acid (QA).</text>
</comment>
<feature type="binding site" evidence="10">
    <location>
        <begin position="279"/>
        <end position="281"/>
    </location>
    <ligand>
        <name>substrate</name>
    </ligand>
</feature>
<feature type="domain" description="Quinolinate phosphoribosyl transferase C-terminal" evidence="11">
    <location>
        <begin position="115"/>
        <end position="294"/>
    </location>
</feature>
<dbReference type="GO" id="GO:0005737">
    <property type="term" value="C:cytoplasm"/>
    <property type="evidence" value="ECO:0007669"/>
    <property type="project" value="TreeGrafter"/>
</dbReference>
<dbReference type="SUPFAM" id="SSF51690">
    <property type="entry name" value="Nicotinate/Quinolinate PRTase C-terminal domain-like"/>
    <property type="match status" value="1"/>
</dbReference>
<dbReference type="InterPro" id="IPR037128">
    <property type="entry name" value="Quinolinate_PRibosylTase_N_sf"/>
</dbReference>
<accession>A0A2A8CXE3</accession>
<dbReference type="CDD" id="cd01572">
    <property type="entry name" value="QPRTase"/>
    <property type="match status" value="1"/>
</dbReference>
<evidence type="ECO:0000259" key="12">
    <source>
        <dbReference type="Pfam" id="PF02749"/>
    </source>
</evidence>
<dbReference type="GO" id="GO:0004514">
    <property type="term" value="F:nicotinate-nucleotide diphosphorylase (carboxylating) activity"/>
    <property type="evidence" value="ECO:0007669"/>
    <property type="project" value="UniProtKB-EC"/>
</dbReference>
<evidence type="ECO:0000256" key="6">
    <source>
        <dbReference type="ARBA" id="ARBA00022676"/>
    </source>
</evidence>
<dbReference type="RefSeq" id="WP_098075329.1">
    <property type="nucleotide sequence ID" value="NZ_PDEQ01000004.1"/>
</dbReference>
<dbReference type="EMBL" id="PDEQ01000004">
    <property type="protein sequence ID" value="PEN13409.1"/>
    <property type="molecule type" value="Genomic_DNA"/>
</dbReference>
<dbReference type="Gene3D" id="3.90.1170.20">
    <property type="entry name" value="Quinolinate phosphoribosyl transferase, N-terminal domain"/>
    <property type="match status" value="1"/>
</dbReference>
<dbReference type="PANTHER" id="PTHR32179">
    <property type="entry name" value="NICOTINATE-NUCLEOTIDE PYROPHOSPHORYLASE [CARBOXYLATING]"/>
    <property type="match status" value="1"/>
</dbReference>
<sequence length="299" mass="31469">MQLPSYLSPDDLTNLIRRAIQEDVGPGDVTTEATVNSDQTGSASIRAKAPGVIAGLAVAERVFAHVDPAILCRWQVADGTVVEPGVEIGTIEGPARGLLIAERLALNVLQRMSGIATATRRMVEAASPHTPDILDTRKTVPGLRGLDKWAVKLGGGTNHRVGLYDLILIKDNHIAAAGGIHEALDAAKVYCEANEREDLDIEIETRTLEEVSAVVEHGGANIILLDNMAQARSDGSVDVAMLEEAIAIVDGTCRTEASGNVTRDTVNAIAATGVDAISSGALTHSVTVLDLSMQMTVRS</sequence>
<evidence type="ECO:0000256" key="10">
    <source>
        <dbReference type="PIRSR" id="PIRSR006250-1"/>
    </source>
</evidence>
<feature type="binding site" evidence="10">
    <location>
        <position position="160"/>
    </location>
    <ligand>
        <name>substrate</name>
    </ligand>
</feature>
<dbReference type="InterPro" id="IPR013785">
    <property type="entry name" value="Aldolase_TIM"/>
</dbReference>
<dbReference type="UniPathway" id="UPA00253">
    <property type="reaction ID" value="UER00331"/>
</dbReference>
<gene>
    <name evidence="13" type="primary">nadC</name>
    <name evidence="13" type="ORF">CRI94_08780</name>
</gene>
<keyword evidence="5" id="KW-0662">Pyridine nucleotide biosynthesis</keyword>
<comment type="pathway">
    <text evidence="2">Cofactor biosynthesis; NAD(+) biosynthesis; nicotinate D-ribonucleotide from quinolinate: step 1/1.</text>
</comment>
<dbReference type="EC" id="2.4.2.19" evidence="4"/>
<feature type="binding site" evidence="10">
    <location>
        <position position="103"/>
    </location>
    <ligand>
        <name>substrate</name>
    </ligand>
</feature>
<dbReference type="InterPro" id="IPR022412">
    <property type="entry name" value="Quinolinate_PRibosylTrfase_N"/>
</dbReference>
<feature type="binding site" evidence="10">
    <location>
        <position position="204"/>
    </location>
    <ligand>
        <name>substrate</name>
    </ligand>
</feature>
<dbReference type="Gene3D" id="3.20.20.70">
    <property type="entry name" value="Aldolase class I"/>
    <property type="match status" value="1"/>
</dbReference>
<evidence type="ECO:0000256" key="5">
    <source>
        <dbReference type="ARBA" id="ARBA00022642"/>
    </source>
</evidence>
<dbReference type="AlphaFoldDB" id="A0A2A8CXE3"/>
<keyword evidence="14" id="KW-1185">Reference proteome</keyword>
<dbReference type="GO" id="GO:0009435">
    <property type="term" value="P:NAD+ biosynthetic process"/>
    <property type="evidence" value="ECO:0007669"/>
    <property type="project" value="UniProtKB-UniPathway"/>
</dbReference>
<reference evidence="13 14" key="1">
    <citation type="submission" date="2017-10" db="EMBL/GenBank/DDBJ databases">
        <title>Draft genome of Longibacter Salinarum.</title>
        <authorList>
            <person name="Goh K.M."/>
            <person name="Shamsir M.S."/>
            <person name="Lim S.W."/>
        </authorList>
    </citation>
    <scope>NUCLEOTIDE SEQUENCE [LARGE SCALE GENOMIC DNA]</scope>
    <source>
        <strain evidence="13 14">KCTC 52045</strain>
    </source>
</reference>
<dbReference type="OrthoDB" id="9782546at2"/>
<dbReference type="InterPro" id="IPR002638">
    <property type="entry name" value="Quinolinate_PRibosylTrfase_C"/>
</dbReference>
<dbReference type="InterPro" id="IPR027277">
    <property type="entry name" value="NadC/ModD"/>
</dbReference>
<dbReference type="SUPFAM" id="SSF54675">
    <property type="entry name" value="Nicotinate/Quinolinate PRTase N-terminal domain-like"/>
    <property type="match status" value="1"/>
</dbReference>
<dbReference type="Pfam" id="PF02749">
    <property type="entry name" value="QRPTase_N"/>
    <property type="match status" value="1"/>
</dbReference>
<evidence type="ECO:0000256" key="9">
    <source>
        <dbReference type="PIRNR" id="PIRNR006250"/>
    </source>
</evidence>
<feature type="binding site" evidence="10">
    <location>
        <position position="226"/>
    </location>
    <ligand>
        <name>substrate</name>
    </ligand>
</feature>
<name>A0A2A8CXE3_9BACT</name>
<evidence type="ECO:0000256" key="4">
    <source>
        <dbReference type="ARBA" id="ARBA00011944"/>
    </source>
</evidence>
<protein>
    <recommendedName>
        <fullName evidence="4">nicotinate-nucleotide diphosphorylase (carboxylating)</fullName>
        <ecNumber evidence="4">2.4.2.19</ecNumber>
    </recommendedName>
    <alternativeName>
        <fullName evidence="8">Quinolinate phosphoribosyltransferase [decarboxylating]</fullName>
    </alternativeName>
</protein>
<dbReference type="Proteomes" id="UP000220102">
    <property type="component" value="Unassembled WGS sequence"/>
</dbReference>
<dbReference type="PANTHER" id="PTHR32179:SF3">
    <property type="entry name" value="NICOTINATE-NUCLEOTIDE PYROPHOSPHORYLASE [CARBOXYLATING]"/>
    <property type="match status" value="1"/>
</dbReference>
<evidence type="ECO:0000313" key="13">
    <source>
        <dbReference type="EMBL" id="PEN13409.1"/>
    </source>
</evidence>
<evidence type="ECO:0000259" key="11">
    <source>
        <dbReference type="Pfam" id="PF01729"/>
    </source>
</evidence>
<evidence type="ECO:0000256" key="3">
    <source>
        <dbReference type="ARBA" id="ARBA00009400"/>
    </source>
</evidence>
<keyword evidence="7 9" id="KW-0808">Transferase</keyword>
<feature type="domain" description="Quinolinate phosphoribosyl transferase N-terminal" evidence="12">
    <location>
        <begin position="28"/>
        <end position="113"/>
    </location>
</feature>
<proteinExistence type="inferred from homology"/>
<evidence type="ECO:0000256" key="8">
    <source>
        <dbReference type="ARBA" id="ARBA00033102"/>
    </source>
</evidence>
<dbReference type="FunFam" id="3.20.20.70:FF:000149">
    <property type="entry name" value="Nicotinate-nucleotide pyrophosphorylase [carboxylating]"/>
    <property type="match status" value="1"/>
</dbReference>
<evidence type="ECO:0000313" key="14">
    <source>
        <dbReference type="Proteomes" id="UP000220102"/>
    </source>
</evidence>